<gene>
    <name evidence="9" type="ORF">J3U88_14865</name>
</gene>
<evidence type="ECO:0000256" key="7">
    <source>
        <dbReference type="SAM" id="Coils"/>
    </source>
</evidence>
<dbReference type="CDD" id="cd00082">
    <property type="entry name" value="HisKA"/>
    <property type="match status" value="1"/>
</dbReference>
<feature type="coiled-coil region" evidence="7">
    <location>
        <begin position="60"/>
        <end position="97"/>
    </location>
</feature>
<dbReference type="SMART" id="SM00388">
    <property type="entry name" value="HisKA"/>
    <property type="match status" value="1"/>
</dbReference>
<evidence type="ECO:0000259" key="8">
    <source>
        <dbReference type="PROSITE" id="PS50109"/>
    </source>
</evidence>
<keyword evidence="5 9" id="KW-0418">Kinase</keyword>
<dbReference type="PRINTS" id="PR00344">
    <property type="entry name" value="BCTRLSENSOR"/>
</dbReference>
<dbReference type="InterPro" id="IPR003594">
    <property type="entry name" value="HATPase_dom"/>
</dbReference>
<keyword evidence="3" id="KW-0597">Phosphoprotein</keyword>
<dbReference type="EMBL" id="JAFREP010000014">
    <property type="protein sequence ID" value="MBO1319755.1"/>
    <property type="molecule type" value="Genomic_DNA"/>
</dbReference>
<evidence type="ECO:0000313" key="9">
    <source>
        <dbReference type="EMBL" id="MBO1319755.1"/>
    </source>
</evidence>
<dbReference type="InterPro" id="IPR005467">
    <property type="entry name" value="His_kinase_dom"/>
</dbReference>
<reference evidence="9" key="1">
    <citation type="submission" date="2021-03" db="EMBL/GenBank/DDBJ databases">
        <authorList>
            <person name="Wang G."/>
        </authorList>
    </citation>
    <scope>NUCLEOTIDE SEQUENCE</scope>
    <source>
        <strain evidence="9">KCTC 12899</strain>
    </source>
</reference>
<evidence type="ECO:0000256" key="4">
    <source>
        <dbReference type="ARBA" id="ARBA00022679"/>
    </source>
</evidence>
<dbReference type="SMART" id="SM00387">
    <property type="entry name" value="HATPase_c"/>
    <property type="match status" value="1"/>
</dbReference>
<evidence type="ECO:0000256" key="6">
    <source>
        <dbReference type="ARBA" id="ARBA00023012"/>
    </source>
</evidence>
<dbReference type="Pfam" id="PF00512">
    <property type="entry name" value="HisKA"/>
    <property type="match status" value="1"/>
</dbReference>
<dbReference type="InterPro" id="IPR036890">
    <property type="entry name" value="HATPase_C_sf"/>
</dbReference>
<keyword evidence="6" id="KW-0902">Two-component regulatory system</keyword>
<dbReference type="PANTHER" id="PTHR43711">
    <property type="entry name" value="TWO-COMPONENT HISTIDINE KINASE"/>
    <property type="match status" value="1"/>
</dbReference>
<dbReference type="InterPro" id="IPR036097">
    <property type="entry name" value="HisK_dim/P_sf"/>
</dbReference>
<dbReference type="Gene3D" id="1.10.287.130">
    <property type="match status" value="1"/>
</dbReference>
<dbReference type="RefSeq" id="WP_207859662.1">
    <property type="nucleotide sequence ID" value="NZ_JAFREP010000014.1"/>
</dbReference>
<evidence type="ECO:0000256" key="1">
    <source>
        <dbReference type="ARBA" id="ARBA00000085"/>
    </source>
</evidence>
<proteinExistence type="predicted"/>
<dbReference type="InterPro" id="IPR050736">
    <property type="entry name" value="Sensor_HK_Regulatory"/>
</dbReference>
<comment type="catalytic activity">
    <reaction evidence="1">
        <text>ATP + protein L-histidine = ADP + protein N-phospho-L-histidine.</text>
        <dbReference type="EC" id="2.7.13.3"/>
    </reaction>
</comment>
<dbReference type="Gene3D" id="3.30.565.10">
    <property type="entry name" value="Histidine kinase-like ATPase, C-terminal domain"/>
    <property type="match status" value="1"/>
</dbReference>
<feature type="domain" description="Histidine kinase" evidence="8">
    <location>
        <begin position="101"/>
        <end position="320"/>
    </location>
</feature>
<evidence type="ECO:0000313" key="10">
    <source>
        <dbReference type="Proteomes" id="UP000664417"/>
    </source>
</evidence>
<dbReference type="FunFam" id="3.30.565.10:FF:000006">
    <property type="entry name" value="Sensor histidine kinase WalK"/>
    <property type="match status" value="1"/>
</dbReference>
<dbReference type="PROSITE" id="PS50109">
    <property type="entry name" value="HIS_KIN"/>
    <property type="match status" value="1"/>
</dbReference>
<dbReference type="SUPFAM" id="SSF47384">
    <property type="entry name" value="Homodimeric domain of signal transducing histidine kinase"/>
    <property type="match status" value="1"/>
</dbReference>
<keyword evidence="10" id="KW-1185">Reference proteome</keyword>
<dbReference type="EC" id="2.7.13.3" evidence="2"/>
<dbReference type="Pfam" id="PF02518">
    <property type="entry name" value="HATPase_c"/>
    <property type="match status" value="1"/>
</dbReference>
<evidence type="ECO:0000256" key="3">
    <source>
        <dbReference type="ARBA" id="ARBA00022553"/>
    </source>
</evidence>
<dbReference type="AlphaFoldDB" id="A0A8J7Q6Y9"/>
<protein>
    <recommendedName>
        <fullName evidence="2">histidine kinase</fullName>
        <ecNumber evidence="2">2.7.13.3</ecNumber>
    </recommendedName>
</protein>
<keyword evidence="7" id="KW-0175">Coiled coil</keyword>
<dbReference type="Proteomes" id="UP000664417">
    <property type="component" value="Unassembled WGS sequence"/>
</dbReference>
<organism evidence="9 10">
    <name type="scientific">Acanthopleuribacter pedis</name>
    <dbReference type="NCBI Taxonomy" id="442870"/>
    <lineage>
        <taxon>Bacteria</taxon>
        <taxon>Pseudomonadati</taxon>
        <taxon>Acidobacteriota</taxon>
        <taxon>Holophagae</taxon>
        <taxon>Acanthopleuribacterales</taxon>
        <taxon>Acanthopleuribacteraceae</taxon>
        <taxon>Acanthopleuribacter</taxon>
    </lineage>
</organism>
<evidence type="ECO:0000256" key="5">
    <source>
        <dbReference type="ARBA" id="ARBA00022777"/>
    </source>
</evidence>
<comment type="caution">
    <text evidence="9">The sequence shown here is derived from an EMBL/GenBank/DDBJ whole genome shotgun (WGS) entry which is preliminary data.</text>
</comment>
<sequence>MGENKRQIRGLFRNEYETIERAEAFLEMGGFSDEGRHEFDLLLEGYRKLLRATGKMTRMNDSNQRKLHNALSQINAQKEELQMRKEHLRKLNRAKDEILGIVAHDLRTPVNTAHGYSEILADEFEEVLGPEGLHVLGKIKKSCTNMNTLINDLLEVAKLEGEDFELPLADAAFSALVRENVGDFRAMAARKNLTLVLHLPEKDHLVPLNRERFRQICENLLSNAIKFTNEGGRIDVTVLFQMNRARLCIRDTGIGIPKNFLPHLFDKFTVAGRKGTGGEASTGLGMSIIQNLVLLHQGRIWVESEEGVGTSFFIEIPMSGAR</sequence>
<keyword evidence="4" id="KW-0808">Transferase</keyword>
<evidence type="ECO:0000256" key="2">
    <source>
        <dbReference type="ARBA" id="ARBA00012438"/>
    </source>
</evidence>
<dbReference type="InterPro" id="IPR003661">
    <property type="entry name" value="HisK_dim/P_dom"/>
</dbReference>
<dbReference type="GO" id="GO:0000155">
    <property type="term" value="F:phosphorelay sensor kinase activity"/>
    <property type="evidence" value="ECO:0007669"/>
    <property type="project" value="InterPro"/>
</dbReference>
<accession>A0A8J7Q6Y9</accession>
<dbReference type="InterPro" id="IPR004358">
    <property type="entry name" value="Sig_transdc_His_kin-like_C"/>
</dbReference>
<name>A0A8J7Q6Y9_9BACT</name>
<dbReference type="SUPFAM" id="SSF55874">
    <property type="entry name" value="ATPase domain of HSP90 chaperone/DNA topoisomerase II/histidine kinase"/>
    <property type="match status" value="1"/>
</dbReference>
<dbReference type="PANTHER" id="PTHR43711:SF1">
    <property type="entry name" value="HISTIDINE KINASE 1"/>
    <property type="match status" value="1"/>
</dbReference>